<dbReference type="PROSITE" id="PS00163">
    <property type="entry name" value="FUMARATE_LYASES"/>
    <property type="match status" value="1"/>
</dbReference>
<keyword evidence="7" id="KW-0963">Cytoplasm</keyword>
<dbReference type="PANTHER" id="PTHR43814:SF1">
    <property type="entry name" value="ARGININOSUCCINATE LYASE"/>
    <property type="match status" value="1"/>
</dbReference>
<dbReference type="FunFam" id="1.20.200.10:FF:000015">
    <property type="entry name" value="argininosuccinate lyase isoform X2"/>
    <property type="match status" value="1"/>
</dbReference>
<dbReference type="GO" id="GO:0004056">
    <property type="term" value="F:argininosuccinate lyase activity"/>
    <property type="evidence" value="ECO:0007669"/>
    <property type="project" value="UniProtKB-UniRule"/>
</dbReference>
<dbReference type="EC" id="4.3.2.1" evidence="3 7"/>
<dbReference type="Gene3D" id="1.10.275.10">
    <property type="entry name" value="Fumarase/aspartase (N-terminal domain)"/>
    <property type="match status" value="1"/>
</dbReference>
<dbReference type="InterPro" id="IPR022761">
    <property type="entry name" value="Fumarate_lyase_N"/>
</dbReference>
<dbReference type="GO" id="GO:0042450">
    <property type="term" value="P:L-arginine biosynthetic process via ornithine"/>
    <property type="evidence" value="ECO:0007669"/>
    <property type="project" value="UniProtKB-UniRule"/>
</dbReference>
<dbReference type="CDD" id="cd01359">
    <property type="entry name" value="Argininosuccinate_lyase"/>
    <property type="match status" value="1"/>
</dbReference>
<evidence type="ECO:0000256" key="5">
    <source>
        <dbReference type="ARBA" id="ARBA00022605"/>
    </source>
</evidence>
<dbReference type="PRINTS" id="PR00145">
    <property type="entry name" value="ARGSUCLYASE"/>
</dbReference>
<dbReference type="RefSeq" id="WP_319613857.1">
    <property type="nucleotide sequence ID" value="NZ_JAWXYB010000018.1"/>
</dbReference>
<feature type="region of interest" description="Disordered" evidence="8">
    <location>
        <begin position="1"/>
        <end position="21"/>
    </location>
</feature>
<proteinExistence type="inferred from homology"/>
<dbReference type="GO" id="GO:0005829">
    <property type="term" value="C:cytosol"/>
    <property type="evidence" value="ECO:0007669"/>
    <property type="project" value="TreeGrafter"/>
</dbReference>
<dbReference type="NCBIfam" id="TIGR00838">
    <property type="entry name" value="argH"/>
    <property type="match status" value="1"/>
</dbReference>
<keyword evidence="12" id="KW-1185">Reference proteome</keyword>
<evidence type="ECO:0000313" key="12">
    <source>
        <dbReference type="Proteomes" id="UP001279553"/>
    </source>
</evidence>
<evidence type="ECO:0000256" key="7">
    <source>
        <dbReference type="HAMAP-Rule" id="MF_00006"/>
    </source>
</evidence>
<dbReference type="InterPro" id="IPR024083">
    <property type="entry name" value="Fumarase/histidase_N"/>
</dbReference>
<keyword evidence="5 7" id="KW-0028">Amino-acid biosynthesis</keyword>
<evidence type="ECO:0000256" key="6">
    <source>
        <dbReference type="ARBA" id="ARBA00023239"/>
    </source>
</evidence>
<comment type="caution">
    <text evidence="11">The sequence shown here is derived from an EMBL/GenBank/DDBJ whole genome shotgun (WGS) entry which is preliminary data.</text>
</comment>
<dbReference type="Pfam" id="PF00206">
    <property type="entry name" value="Lyase_1"/>
    <property type="match status" value="1"/>
</dbReference>
<dbReference type="PRINTS" id="PR00149">
    <property type="entry name" value="FUMRATELYASE"/>
</dbReference>
<dbReference type="FunFam" id="1.10.275.10:FF:000002">
    <property type="entry name" value="Argininosuccinate lyase"/>
    <property type="match status" value="1"/>
</dbReference>
<dbReference type="InterPro" id="IPR009049">
    <property type="entry name" value="Argininosuccinate_lyase"/>
</dbReference>
<protein>
    <recommendedName>
        <fullName evidence="3 7">Argininosuccinate lyase</fullName>
        <shortName evidence="7">ASAL</shortName>
        <ecNumber evidence="3 7">4.3.2.1</ecNumber>
    </recommendedName>
    <alternativeName>
        <fullName evidence="7">Arginosuccinase</fullName>
    </alternativeName>
</protein>
<feature type="domain" description="Fumarate lyase N-terminal" evidence="9">
    <location>
        <begin position="31"/>
        <end position="325"/>
    </location>
</feature>
<comment type="catalytic activity">
    <reaction evidence="1 7">
        <text>2-(N(omega)-L-arginino)succinate = fumarate + L-arginine</text>
        <dbReference type="Rhea" id="RHEA:24020"/>
        <dbReference type="ChEBI" id="CHEBI:29806"/>
        <dbReference type="ChEBI" id="CHEBI:32682"/>
        <dbReference type="ChEBI" id="CHEBI:57472"/>
        <dbReference type="EC" id="4.3.2.1"/>
    </reaction>
</comment>
<dbReference type="Pfam" id="PF14698">
    <property type="entry name" value="ASL_C2"/>
    <property type="match status" value="1"/>
</dbReference>
<comment type="similarity">
    <text evidence="7">Belongs to the lyase 1 family. Argininosuccinate lyase subfamily.</text>
</comment>
<reference evidence="11 12" key="1">
    <citation type="submission" date="2023-11" db="EMBL/GenBank/DDBJ databases">
        <title>MicrobeMod: A computational toolkit for identifying prokaryotic methylation and restriction-modification with nanopore sequencing.</title>
        <authorList>
            <person name="Crits-Christoph A."/>
            <person name="Kang S.C."/>
            <person name="Lee H."/>
            <person name="Ostrov N."/>
        </authorList>
    </citation>
    <scope>NUCLEOTIDE SEQUENCE [LARGE SCALE GENOMIC DNA]</scope>
    <source>
        <strain evidence="11 12">DSMZ 700</strain>
    </source>
</reference>
<evidence type="ECO:0000259" key="10">
    <source>
        <dbReference type="Pfam" id="PF14698"/>
    </source>
</evidence>
<evidence type="ECO:0000313" key="11">
    <source>
        <dbReference type="EMBL" id="MDX5930934.1"/>
    </source>
</evidence>
<dbReference type="PANTHER" id="PTHR43814">
    <property type="entry name" value="ARGININOSUCCINATE LYASE"/>
    <property type="match status" value="1"/>
</dbReference>
<name>A0AAW9DQU7_ACIAO</name>
<dbReference type="InterPro" id="IPR020557">
    <property type="entry name" value="Fumarate_lyase_CS"/>
</dbReference>
<accession>A0AAW9DQU7</accession>
<comment type="pathway">
    <text evidence="2 7">Amino-acid biosynthesis; L-arginine biosynthesis; L-arginine from L-ornithine and carbamoyl phosphate: step 3/3.</text>
</comment>
<evidence type="ECO:0000256" key="1">
    <source>
        <dbReference type="ARBA" id="ARBA00000985"/>
    </source>
</evidence>
<dbReference type="AlphaFoldDB" id="A0AAW9DQU7"/>
<sequence>MNVDAPPENITKSASDHNTGEAQAARLQWGGRFSEGPAAIMQAINASIGFDHRLWREDIAGSLAHAAMLAHQGIISQDDETAIRNGLGEIHAAITSQKFTFDPALEDIHTNIEAWLVGRIGEAGRRLHTARSRNDQVATDFRLWVRNAIDAIDLQLRDLMRALADRAAEHAGTIMPGFTHLQTAQPVTFGHHLLAYVEMLARDRSRLADARARLNQCPLGSAALAGTTFPIDRNMTAQALGFTAPTANSLDAVSDRDFAIEFLAALSIMAMHLSRFAEEIIIWVSAPYRFIRLSDAYTTGSSIMPQKRNPDAAELTRAKTGRIFGALLALLTVMKGLPLAYAKDMQEDKEAVFDAADAAELSLAAMTGMVTDMQADEARMRDAAGADFATATDLADYLVRDLDLPFRTAHHVTGRIVAMAEARGTDLASLPLAAMQEAEPRITEAVFGVITVEASVAARKAIGGTAPDNVARAAAAWQKALS</sequence>
<evidence type="ECO:0000256" key="3">
    <source>
        <dbReference type="ARBA" id="ARBA00012338"/>
    </source>
</evidence>
<feature type="domain" description="Argininosuccinate lyase C-terminal" evidence="10">
    <location>
        <begin position="388"/>
        <end position="457"/>
    </location>
</feature>
<evidence type="ECO:0000259" key="9">
    <source>
        <dbReference type="Pfam" id="PF00206"/>
    </source>
</evidence>
<gene>
    <name evidence="7 11" type="primary">argH</name>
    <name evidence="11" type="ORF">SIL87_09180</name>
</gene>
<evidence type="ECO:0000256" key="8">
    <source>
        <dbReference type="SAM" id="MobiDB-lite"/>
    </source>
</evidence>
<dbReference type="FunFam" id="1.10.40.30:FF:000001">
    <property type="entry name" value="Argininosuccinate lyase"/>
    <property type="match status" value="1"/>
</dbReference>
<evidence type="ECO:0000256" key="2">
    <source>
        <dbReference type="ARBA" id="ARBA00004941"/>
    </source>
</evidence>
<dbReference type="Gene3D" id="1.10.40.30">
    <property type="entry name" value="Fumarase/aspartase (C-terminal domain)"/>
    <property type="match status" value="1"/>
</dbReference>
<dbReference type="Proteomes" id="UP001279553">
    <property type="component" value="Unassembled WGS sequence"/>
</dbReference>
<dbReference type="Gene3D" id="1.20.200.10">
    <property type="entry name" value="Fumarase/aspartase (Central domain)"/>
    <property type="match status" value="1"/>
</dbReference>
<dbReference type="EMBL" id="JAWXYB010000018">
    <property type="protein sequence ID" value="MDX5930934.1"/>
    <property type="molecule type" value="Genomic_DNA"/>
</dbReference>
<comment type="subcellular location">
    <subcellularLocation>
        <location evidence="7">Cytoplasm</location>
    </subcellularLocation>
</comment>
<organism evidence="11 12">
    <name type="scientific">Acidiphilium acidophilum</name>
    <name type="common">Thiobacillus acidophilus</name>
    <dbReference type="NCBI Taxonomy" id="76588"/>
    <lineage>
        <taxon>Bacteria</taxon>
        <taxon>Pseudomonadati</taxon>
        <taxon>Pseudomonadota</taxon>
        <taxon>Alphaproteobacteria</taxon>
        <taxon>Acetobacterales</taxon>
        <taxon>Acidocellaceae</taxon>
        <taxon>Acidiphilium</taxon>
    </lineage>
</organism>
<dbReference type="HAMAP" id="MF_00006">
    <property type="entry name" value="Arg_succ_lyase"/>
    <property type="match status" value="1"/>
</dbReference>
<keyword evidence="4 7" id="KW-0055">Arginine biosynthesis</keyword>
<dbReference type="InterPro" id="IPR000362">
    <property type="entry name" value="Fumarate_lyase_fam"/>
</dbReference>
<evidence type="ECO:0000256" key="4">
    <source>
        <dbReference type="ARBA" id="ARBA00022571"/>
    </source>
</evidence>
<keyword evidence="6 7" id="KW-0456">Lyase</keyword>
<dbReference type="InterPro" id="IPR029419">
    <property type="entry name" value="Arg_succ_lyase_C"/>
</dbReference>
<dbReference type="InterPro" id="IPR008948">
    <property type="entry name" value="L-Aspartase-like"/>
</dbReference>
<dbReference type="SUPFAM" id="SSF48557">
    <property type="entry name" value="L-aspartase-like"/>
    <property type="match status" value="1"/>
</dbReference>